<accession>A0A1H3W068</accession>
<dbReference type="EMBL" id="FNRA01000001">
    <property type="protein sequence ID" value="SDZ79844.1"/>
    <property type="molecule type" value="Genomic_DNA"/>
</dbReference>
<keyword evidence="1" id="KW-0812">Transmembrane</keyword>
<name>A0A1H3W068_9SPHI</name>
<keyword evidence="1" id="KW-0472">Membrane</keyword>
<dbReference type="Proteomes" id="UP000198850">
    <property type="component" value="Unassembled WGS sequence"/>
</dbReference>
<keyword evidence="3" id="KW-1185">Reference proteome</keyword>
<feature type="transmembrane region" description="Helical" evidence="1">
    <location>
        <begin position="20"/>
        <end position="41"/>
    </location>
</feature>
<reference evidence="2 3" key="1">
    <citation type="submission" date="2016-10" db="EMBL/GenBank/DDBJ databases">
        <authorList>
            <person name="de Groot N.N."/>
        </authorList>
    </citation>
    <scope>NUCLEOTIDE SEQUENCE [LARGE SCALE GENOMIC DNA]</scope>
    <source>
        <strain evidence="2 3">DSM 19033</strain>
    </source>
</reference>
<evidence type="ECO:0000256" key="1">
    <source>
        <dbReference type="SAM" id="Phobius"/>
    </source>
</evidence>
<keyword evidence="1" id="KW-1133">Transmembrane helix</keyword>
<evidence type="ECO:0000313" key="2">
    <source>
        <dbReference type="EMBL" id="SDZ79844.1"/>
    </source>
</evidence>
<protein>
    <submittedName>
        <fullName evidence="2">Uncharacterized protein</fullName>
    </submittedName>
</protein>
<gene>
    <name evidence="2" type="ORF">SAMN05443550_10115</name>
</gene>
<sequence>MELNNWFAKVNSRISNKVVFLLNIFELEALIMAVIDTLDLIQKYCN</sequence>
<dbReference type="AlphaFoldDB" id="A0A1H3W068"/>
<organism evidence="2 3">
    <name type="scientific">Pedobacter hartonius</name>
    <dbReference type="NCBI Taxonomy" id="425514"/>
    <lineage>
        <taxon>Bacteria</taxon>
        <taxon>Pseudomonadati</taxon>
        <taxon>Bacteroidota</taxon>
        <taxon>Sphingobacteriia</taxon>
        <taxon>Sphingobacteriales</taxon>
        <taxon>Sphingobacteriaceae</taxon>
        <taxon>Pedobacter</taxon>
    </lineage>
</organism>
<evidence type="ECO:0000313" key="3">
    <source>
        <dbReference type="Proteomes" id="UP000198850"/>
    </source>
</evidence>
<dbReference type="STRING" id="425514.SAMN05443550_10115"/>
<proteinExistence type="predicted"/>